<feature type="region of interest" description="Disordered" evidence="1">
    <location>
        <begin position="1"/>
        <end position="21"/>
    </location>
</feature>
<evidence type="ECO:0000256" key="1">
    <source>
        <dbReference type="SAM" id="MobiDB-lite"/>
    </source>
</evidence>
<gene>
    <name evidence="2" type="ORF">FGL95_16200</name>
</gene>
<evidence type="ECO:0000313" key="3">
    <source>
        <dbReference type="Proteomes" id="UP000535543"/>
    </source>
</evidence>
<comment type="caution">
    <text evidence="2">The sequence shown here is derived from an EMBL/GenBank/DDBJ whole genome shotgun (WGS) entry which is preliminary data.</text>
</comment>
<accession>A0A848KCI4</accession>
<proteinExistence type="predicted"/>
<sequence length="63" mass="6940">MSDSSDPNEPTSTNRRSIDPSILARVFGDVLPDRTSDEISSMSTAESDSGDEWIRRQVPPHHG</sequence>
<reference evidence="2 3" key="2">
    <citation type="submission" date="2020-06" db="EMBL/GenBank/DDBJ databases">
        <title>Antribacter stalactiti gen. nov., sp. nov., a new member of the family Nacardiaceae isolated from a cave.</title>
        <authorList>
            <person name="Kim I.S."/>
        </authorList>
    </citation>
    <scope>NUCLEOTIDE SEQUENCE [LARGE SCALE GENOMIC DNA]</scope>
    <source>
        <strain evidence="2 3">YC2-7</strain>
    </source>
</reference>
<dbReference type="AlphaFoldDB" id="A0A848KCI4"/>
<keyword evidence="3" id="KW-1185">Reference proteome</keyword>
<dbReference type="EMBL" id="VCQU01000005">
    <property type="protein sequence ID" value="NMN96583.1"/>
    <property type="molecule type" value="Genomic_DNA"/>
</dbReference>
<protein>
    <submittedName>
        <fullName evidence="2">Uncharacterized protein</fullName>
    </submittedName>
</protein>
<evidence type="ECO:0000313" key="2">
    <source>
        <dbReference type="EMBL" id="NMN96583.1"/>
    </source>
</evidence>
<feature type="compositionally biased region" description="Polar residues" evidence="1">
    <location>
        <begin position="38"/>
        <end position="47"/>
    </location>
</feature>
<dbReference type="Proteomes" id="UP000535543">
    <property type="component" value="Unassembled WGS sequence"/>
</dbReference>
<feature type="region of interest" description="Disordered" evidence="1">
    <location>
        <begin position="34"/>
        <end position="63"/>
    </location>
</feature>
<organism evidence="2 3">
    <name type="scientific">Antrihabitans stalactiti</name>
    <dbReference type="NCBI Taxonomy" id="2584121"/>
    <lineage>
        <taxon>Bacteria</taxon>
        <taxon>Bacillati</taxon>
        <taxon>Actinomycetota</taxon>
        <taxon>Actinomycetes</taxon>
        <taxon>Mycobacteriales</taxon>
        <taxon>Nocardiaceae</taxon>
        <taxon>Antrihabitans</taxon>
    </lineage>
</organism>
<feature type="compositionally biased region" description="Polar residues" evidence="1">
    <location>
        <begin position="1"/>
        <end position="15"/>
    </location>
</feature>
<name>A0A848KCI4_9NOCA</name>
<reference evidence="2 3" key="1">
    <citation type="submission" date="2019-05" db="EMBL/GenBank/DDBJ databases">
        <authorList>
            <person name="Lee S.D."/>
        </authorList>
    </citation>
    <scope>NUCLEOTIDE SEQUENCE [LARGE SCALE GENOMIC DNA]</scope>
    <source>
        <strain evidence="2 3">YC2-7</strain>
    </source>
</reference>